<dbReference type="SUPFAM" id="SSF51905">
    <property type="entry name" value="FAD/NAD(P)-binding domain"/>
    <property type="match status" value="1"/>
</dbReference>
<feature type="domain" description="FAD-binding" evidence="6">
    <location>
        <begin position="3"/>
        <end position="363"/>
    </location>
</feature>
<dbReference type="EMBL" id="JAPDFR010000006">
    <property type="protein sequence ID" value="KAK0385559.1"/>
    <property type="molecule type" value="Genomic_DNA"/>
</dbReference>
<dbReference type="Gene3D" id="3.50.50.60">
    <property type="entry name" value="FAD/NAD(P)-binding domain"/>
    <property type="match status" value="1"/>
</dbReference>
<dbReference type="GO" id="GO:0071949">
    <property type="term" value="F:FAD binding"/>
    <property type="evidence" value="ECO:0007669"/>
    <property type="project" value="InterPro"/>
</dbReference>
<protein>
    <recommendedName>
        <fullName evidence="6">FAD-binding domain-containing protein</fullName>
    </recommendedName>
</protein>
<proteinExistence type="inferred from homology"/>
<dbReference type="Proteomes" id="UP001175261">
    <property type="component" value="Unassembled WGS sequence"/>
</dbReference>
<dbReference type="PRINTS" id="PR00420">
    <property type="entry name" value="RNGMNOXGNASE"/>
</dbReference>
<keyword evidence="3" id="KW-0274">FAD</keyword>
<dbReference type="InterPro" id="IPR002938">
    <property type="entry name" value="FAD-bd"/>
</dbReference>
<sequence length="437" mass="47130">MGGLAAALAFAKKGFKEIHVYENAPALGFVGAGIQIAPNLIRVMDKLGIWAGSAIQNEATCVDAAVVLDGPTNREMAHVAMTNIQNSYGYAHHAGHRASLAGGIFSAAEAERAVHFHFGETLESISSFEPGRVTFAVRNEAGKSRVVTTGILVGADGIKSTVRESLLQGLGFTAEAEETGTSAYRILIDREQMKSDPELLKLIDSNTVRRWIGANRHIIAYPIHNHTIYNIATAQPDVNFAGPANSSWSTKGEKKAMKAVFADFCPTVQKLLDLAPEGDVVEWRLRSHKPLGTWTRGGVALIGDACHPTLPHLSQGAAMAIEDAACIAEALSLIPSGQVGAENIAKALQVYERLRKPRTTTLVSLAAESARALHLKDGKAKEERDRQFAAAKAKGSSVPIPDKWASPEVQQMVYGYDCIEDTRERFSGLFRDHVSRL</sequence>
<evidence type="ECO:0000313" key="7">
    <source>
        <dbReference type="EMBL" id="KAK0385559.1"/>
    </source>
</evidence>
<dbReference type="InterPro" id="IPR050493">
    <property type="entry name" value="FAD-dep_Monooxygenase_BioMet"/>
</dbReference>
<evidence type="ECO:0000256" key="1">
    <source>
        <dbReference type="ARBA" id="ARBA00007992"/>
    </source>
</evidence>
<dbReference type="GO" id="GO:0004497">
    <property type="term" value="F:monooxygenase activity"/>
    <property type="evidence" value="ECO:0007669"/>
    <property type="project" value="UniProtKB-KW"/>
</dbReference>
<keyword evidence="2" id="KW-0285">Flavoprotein</keyword>
<dbReference type="AlphaFoldDB" id="A0AA39GEL8"/>
<comment type="caution">
    <text evidence="7">The sequence shown here is derived from an EMBL/GenBank/DDBJ whole genome shotgun (WGS) entry which is preliminary data.</text>
</comment>
<evidence type="ECO:0000256" key="4">
    <source>
        <dbReference type="ARBA" id="ARBA00023002"/>
    </source>
</evidence>
<dbReference type="Pfam" id="PF01494">
    <property type="entry name" value="FAD_binding_3"/>
    <property type="match status" value="1"/>
</dbReference>
<dbReference type="PANTHER" id="PTHR13789:SF147">
    <property type="entry name" value="PUTATIVE (AFU_ORTHOLOGUE AFUA_2G01950)-RELATED"/>
    <property type="match status" value="1"/>
</dbReference>
<evidence type="ECO:0000259" key="6">
    <source>
        <dbReference type="Pfam" id="PF01494"/>
    </source>
</evidence>
<dbReference type="FunFam" id="3.50.50.60:FF:000115">
    <property type="entry name" value="Salicylate hydroxylase, putative"/>
    <property type="match status" value="1"/>
</dbReference>
<evidence type="ECO:0000256" key="5">
    <source>
        <dbReference type="ARBA" id="ARBA00023033"/>
    </source>
</evidence>
<gene>
    <name evidence="7" type="ORF">NLU13_6738</name>
</gene>
<dbReference type="PANTHER" id="PTHR13789">
    <property type="entry name" value="MONOOXYGENASE"/>
    <property type="match status" value="1"/>
</dbReference>
<keyword evidence="5" id="KW-0503">Monooxygenase</keyword>
<evidence type="ECO:0000256" key="3">
    <source>
        <dbReference type="ARBA" id="ARBA00022827"/>
    </source>
</evidence>
<name>A0AA39GEL8_SARSR</name>
<accession>A0AA39GEL8</accession>
<evidence type="ECO:0000256" key="2">
    <source>
        <dbReference type="ARBA" id="ARBA00022630"/>
    </source>
</evidence>
<dbReference type="InterPro" id="IPR036188">
    <property type="entry name" value="FAD/NAD-bd_sf"/>
</dbReference>
<dbReference type="SUPFAM" id="SSF54373">
    <property type="entry name" value="FAD-linked reductases, C-terminal domain"/>
    <property type="match status" value="1"/>
</dbReference>
<evidence type="ECO:0000313" key="8">
    <source>
        <dbReference type="Proteomes" id="UP001175261"/>
    </source>
</evidence>
<keyword evidence="4" id="KW-0560">Oxidoreductase</keyword>
<keyword evidence="8" id="KW-1185">Reference proteome</keyword>
<comment type="similarity">
    <text evidence="1">Belongs to the paxM FAD-dependent monooxygenase family.</text>
</comment>
<reference evidence="7" key="1">
    <citation type="submission" date="2022-10" db="EMBL/GenBank/DDBJ databases">
        <title>Determination and structural analysis of whole genome sequence of Sarocladium strictum F4-1.</title>
        <authorList>
            <person name="Hu L."/>
            <person name="Jiang Y."/>
        </authorList>
    </citation>
    <scope>NUCLEOTIDE SEQUENCE</scope>
    <source>
        <strain evidence="7">F4-1</strain>
    </source>
</reference>
<organism evidence="7 8">
    <name type="scientific">Sarocladium strictum</name>
    <name type="common">Black bundle disease fungus</name>
    <name type="synonym">Acremonium strictum</name>
    <dbReference type="NCBI Taxonomy" id="5046"/>
    <lineage>
        <taxon>Eukaryota</taxon>
        <taxon>Fungi</taxon>
        <taxon>Dikarya</taxon>
        <taxon>Ascomycota</taxon>
        <taxon>Pezizomycotina</taxon>
        <taxon>Sordariomycetes</taxon>
        <taxon>Hypocreomycetidae</taxon>
        <taxon>Hypocreales</taxon>
        <taxon>Sarocladiaceae</taxon>
        <taxon>Sarocladium</taxon>
    </lineage>
</organism>